<dbReference type="InterPro" id="IPR044152">
    <property type="entry name" value="YqjM-like"/>
</dbReference>
<reference evidence="8" key="1">
    <citation type="submission" date="2016-10" db="EMBL/GenBank/DDBJ databases">
        <authorList>
            <person name="Varghese N."/>
        </authorList>
    </citation>
    <scope>NUCLEOTIDE SEQUENCE [LARGE SCALE GENOMIC DNA]</scope>
    <source>
        <strain evidence="8">DSM 17980</strain>
    </source>
</reference>
<evidence type="ECO:0000313" key="8">
    <source>
        <dbReference type="Proteomes" id="UP000183508"/>
    </source>
</evidence>
<keyword evidence="3" id="KW-0288">FMN</keyword>
<evidence type="ECO:0000256" key="1">
    <source>
        <dbReference type="ARBA" id="ARBA00001917"/>
    </source>
</evidence>
<feature type="domain" description="NADH:flavin oxidoreductase/NADH oxidase N-terminal" evidence="6">
    <location>
        <begin position="3"/>
        <end position="325"/>
    </location>
</feature>
<evidence type="ECO:0000313" key="7">
    <source>
        <dbReference type="EMBL" id="SFU57947.1"/>
    </source>
</evidence>
<organism evidence="7 8">
    <name type="scientific">Alicyclobacillus macrosporangiidus</name>
    <dbReference type="NCBI Taxonomy" id="392015"/>
    <lineage>
        <taxon>Bacteria</taxon>
        <taxon>Bacillati</taxon>
        <taxon>Bacillota</taxon>
        <taxon>Bacilli</taxon>
        <taxon>Bacillales</taxon>
        <taxon>Alicyclobacillaceae</taxon>
        <taxon>Alicyclobacillus</taxon>
    </lineage>
</organism>
<keyword evidence="5" id="KW-0560">Oxidoreductase</keyword>
<evidence type="ECO:0000256" key="4">
    <source>
        <dbReference type="ARBA" id="ARBA00022857"/>
    </source>
</evidence>
<dbReference type="PANTHER" id="PTHR43303:SF4">
    <property type="entry name" value="NADPH DEHYDROGENASE C23G7.10C-RELATED"/>
    <property type="match status" value="1"/>
</dbReference>
<dbReference type="OrthoDB" id="9772736at2"/>
<dbReference type="eggNOG" id="COG1902">
    <property type="taxonomic scope" value="Bacteria"/>
</dbReference>
<comment type="cofactor">
    <cofactor evidence="1">
        <name>FMN</name>
        <dbReference type="ChEBI" id="CHEBI:58210"/>
    </cofactor>
</comment>
<dbReference type="GO" id="GO:0010181">
    <property type="term" value="F:FMN binding"/>
    <property type="evidence" value="ECO:0007669"/>
    <property type="project" value="InterPro"/>
</dbReference>
<name>A0A1I7HB78_9BACL</name>
<keyword evidence="4" id="KW-0521">NADP</keyword>
<dbReference type="Gene3D" id="3.20.20.70">
    <property type="entry name" value="Aldolase class I"/>
    <property type="match status" value="1"/>
</dbReference>
<dbReference type="AlphaFoldDB" id="A0A1I7HB78"/>
<dbReference type="GO" id="GO:0003959">
    <property type="term" value="F:NADPH dehydrogenase activity"/>
    <property type="evidence" value="ECO:0007669"/>
    <property type="project" value="InterPro"/>
</dbReference>
<dbReference type="InterPro" id="IPR013785">
    <property type="entry name" value="Aldolase_TIM"/>
</dbReference>
<evidence type="ECO:0000256" key="3">
    <source>
        <dbReference type="ARBA" id="ARBA00022643"/>
    </source>
</evidence>
<evidence type="ECO:0000256" key="2">
    <source>
        <dbReference type="ARBA" id="ARBA00022630"/>
    </source>
</evidence>
<dbReference type="RefSeq" id="WP_074950254.1">
    <property type="nucleotide sequence ID" value="NZ_FPBV01000004.1"/>
</dbReference>
<dbReference type="Proteomes" id="UP000183508">
    <property type="component" value="Unassembled WGS sequence"/>
</dbReference>
<dbReference type="SUPFAM" id="SSF51395">
    <property type="entry name" value="FMN-linked oxidoreductases"/>
    <property type="match status" value="1"/>
</dbReference>
<dbReference type="GO" id="GO:0050661">
    <property type="term" value="F:NADP binding"/>
    <property type="evidence" value="ECO:0007669"/>
    <property type="project" value="InterPro"/>
</dbReference>
<dbReference type="InterPro" id="IPR001155">
    <property type="entry name" value="OxRdtase_FMN_N"/>
</dbReference>
<dbReference type="PANTHER" id="PTHR43303">
    <property type="entry name" value="NADPH DEHYDROGENASE C23G7.10C-RELATED"/>
    <property type="match status" value="1"/>
</dbReference>
<protein>
    <submittedName>
        <fullName evidence="7">NADPH2 dehydrogenase</fullName>
    </submittedName>
</protein>
<evidence type="ECO:0000256" key="5">
    <source>
        <dbReference type="ARBA" id="ARBA00023002"/>
    </source>
</evidence>
<accession>A0A1I7HB78</accession>
<sequence length="338" mass="36893">MPELFDPITLRGVTFKNRVIVSPMCQYQAGPDGRVNDWHIVHYGSLALGGAGLMFVEATAVESRGRISERDLGLWSDEQVEGIARVVNFAHRWGTKIGVQLGHAGRKADVSEPIVAPSAIPFSEHYQKPVVLDEENLDAIERAFAAAAKRAVQAGFDVIEIHGAHGYLLHQFLSPLSNQRTDAYGGSPENRVRFPLRVVRAVREAVPDDMPVFIRVSGSEYSPDGYTMDDMILYCRAFLEAGVDVIDVSSGGNVPVAPKSYAGYQVPFADAIKRATGAVVASVGMLDDPLLADAVVQEGRADMVAVARGFLRDKHWAHTAARRLNKPVSVPQPYQRAY</sequence>
<gene>
    <name evidence="7" type="ORF">SAMN05421543_10491</name>
</gene>
<dbReference type="STRING" id="392015.SAMN05421543_10491"/>
<proteinExistence type="predicted"/>
<keyword evidence="2" id="KW-0285">Flavoprotein</keyword>
<keyword evidence="8" id="KW-1185">Reference proteome</keyword>
<dbReference type="EMBL" id="FPBV01000004">
    <property type="protein sequence ID" value="SFU57947.1"/>
    <property type="molecule type" value="Genomic_DNA"/>
</dbReference>
<dbReference type="CDD" id="cd02932">
    <property type="entry name" value="OYE_YqiM_FMN"/>
    <property type="match status" value="1"/>
</dbReference>
<evidence type="ECO:0000259" key="6">
    <source>
        <dbReference type="Pfam" id="PF00724"/>
    </source>
</evidence>
<dbReference type="Pfam" id="PF00724">
    <property type="entry name" value="Oxidored_FMN"/>
    <property type="match status" value="1"/>
</dbReference>